<feature type="domain" description="Aminotransferase class I/classII large" evidence="7">
    <location>
        <begin position="31"/>
        <end position="390"/>
    </location>
</feature>
<evidence type="ECO:0000313" key="9">
    <source>
        <dbReference type="Proteomes" id="UP000192468"/>
    </source>
</evidence>
<sequence length="398" mass="44338">MIFSKNSENISPSVTLSITARVAQMKKEGIDVIGFGVGEPDFNTPENIQDAAINAMKKGFTKYTSASGIIELKEALVNKFKRDNNLNYSVSQIIVSTGGKQCLSNLFQAVLNEGDEVILASPYWVTYPELIKLYNGNPIIVETDEKDAFKLTLKQLEKAYTDKTKAVLLNSPNNPTGTVYNRQELEQIADFAKKHNILIISDEMYEKLIYGDSKHISIASISEDAFNRTVVINGMSKTYAMTGWRIGYAASGNDYIIKLMSNIQSHTTSNPNSIAQYASVEALNGDQSSVELMKEQFKIRRDYMVEKINSIENISCLKPEGAFYVMLNISKLMGKKIDGTLINNSLDFTEKLLDKNKVAVVPGDAFGVSKYVRLSYATSLENIKEGLQRIEDFVSQIK</sequence>
<dbReference type="Proteomes" id="UP000192468">
    <property type="component" value="Unassembled WGS sequence"/>
</dbReference>
<proteinExistence type="inferred from homology"/>
<dbReference type="Gene3D" id="3.40.640.10">
    <property type="entry name" value="Type I PLP-dependent aspartate aminotransferase-like (Major domain)"/>
    <property type="match status" value="1"/>
</dbReference>
<dbReference type="GO" id="GO:0030170">
    <property type="term" value="F:pyridoxal phosphate binding"/>
    <property type="evidence" value="ECO:0007669"/>
    <property type="project" value="InterPro"/>
</dbReference>
<dbReference type="InterPro" id="IPR004839">
    <property type="entry name" value="Aminotransferase_I/II_large"/>
</dbReference>
<dbReference type="Pfam" id="PF00155">
    <property type="entry name" value="Aminotran_1_2"/>
    <property type="match status" value="1"/>
</dbReference>
<organism evidence="8 9">
    <name type="scientific">Clostridium acidisoli DSM 12555</name>
    <dbReference type="NCBI Taxonomy" id="1121291"/>
    <lineage>
        <taxon>Bacteria</taxon>
        <taxon>Bacillati</taxon>
        <taxon>Bacillota</taxon>
        <taxon>Clostridia</taxon>
        <taxon>Eubacteriales</taxon>
        <taxon>Clostridiaceae</taxon>
        <taxon>Clostridium</taxon>
    </lineage>
</organism>
<evidence type="ECO:0000256" key="6">
    <source>
        <dbReference type="RuleBase" id="RU000481"/>
    </source>
</evidence>
<dbReference type="EMBL" id="FWXH01000003">
    <property type="protein sequence ID" value="SMC21739.1"/>
    <property type="molecule type" value="Genomic_DNA"/>
</dbReference>
<keyword evidence="5" id="KW-0663">Pyridoxal phosphate</keyword>
<dbReference type="Gene3D" id="3.90.1150.10">
    <property type="entry name" value="Aspartate Aminotransferase, domain 1"/>
    <property type="match status" value="1"/>
</dbReference>
<dbReference type="SUPFAM" id="SSF53383">
    <property type="entry name" value="PLP-dependent transferases"/>
    <property type="match status" value="1"/>
</dbReference>
<evidence type="ECO:0000256" key="1">
    <source>
        <dbReference type="ARBA" id="ARBA00001933"/>
    </source>
</evidence>
<dbReference type="PANTHER" id="PTHR46383">
    <property type="entry name" value="ASPARTATE AMINOTRANSFERASE"/>
    <property type="match status" value="1"/>
</dbReference>
<dbReference type="OrthoDB" id="9802328at2"/>
<dbReference type="PROSITE" id="PS00105">
    <property type="entry name" value="AA_TRANSFER_CLASS_1"/>
    <property type="match status" value="1"/>
</dbReference>
<dbReference type="InterPro" id="IPR004838">
    <property type="entry name" value="NHTrfase_class1_PyrdxlP-BS"/>
</dbReference>
<evidence type="ECO:0000256" key="3">
    <source>
        <dbReference type="ARBA" id="ARBA00022576"/>
    </source>
</evidence>
<dbReference type="InterPro" id="IPR050596">
    <property type="entry name" value="AspAT/PAT-like"/>
</dbReference>
<accession>A0A1W1XCX1</accession>
<dbReference type="GO" id="GO:0006520">
    <property type="term" value="P:amino acid metabolic process"/>
    <property type="evidence" value="ECO:0007669"/>
    <property type="project" value="InterPro"/>
</dbReference>
<name>A0A1W1XCX1_9CLOT</name>
<comment type="cofactor">
    <cofactor evidence="1 6">
        <name>pyridoxal 5'-phosphate</name>
        <dbReference type="ChEBI" id="CHEBI:597326"/>
    </cofactor>
</comment>
<reference evidence="8 9" key="1">
    <citation type="submission" date="2017-04" db="EMBL/GenBank/DDBJ databases">
        <authorList>
            <person name="Afonso C.L."/>
            <person name="Miller P.J."/>
            <person name="Scott M.A."/>
            <person name="Spackman E."/>
            <person name="Goraichik I."/>
            <person name="Dimitrov K.M."/>
            <person name="Suarez D.L."/>
            <person name="Swayne D.E."/>
        </authorList>
    </citation>
    <scope>NUCLEOTIDE SEQUENCE [LARGE SCALE GENOMIC DNA]</scope>
    <source>
        <strain evidence="8 9">DSM 12555</strain>
    </source>
</reference>
<dbReference type="EC" id="2.6.1.-" evidence="6"/>
<evidence type="ECO:0000313" key="8">
    <source>
        <dbReference type="EMBL" id="SMC21739.1"/>
    </source>
</evidence>
<gene>
    <name evidence="8" type="ORF">SAMN02745134_01433</name>
</gene>
<evidence type="ECO:0000259" key="7">
    <source>
        <dbReference type="Pfam" id="PF00155"/>
    </source>
</evidence>
<evidence type="ECO:0000256" key="4">
    <source>
        <dbReference type="ARBA" id="ARBA00022679"/>
    </source>
</evidence>
<dbReference type="STRING" id="1121291.SAMN02745134_01433"/>
<dbReference type="InterPro" id="IPR015424">
    <property type="entry name" value="PyrdxlP-dep_Trfase"/>
</dbReference>
<keyword evidence="4 6" id="KW-0808">Transferase</keyword>
<dbReference type="CDD" id="cd00609">
    <property type="entry name" value="AAT_like"/>
    <property type="match status" value="1"/>
</dbReference>
<keyword evidence="9" id="KW-1185">Reference proteome</keyword>
<protein>
    <recommendedName>
        <fullName evidence="6">Aminotransferase</fullName>
        <ecNumber evidence="6">2.6.1.-</ecNumber>
    </recommendedName>
</protein>
<dbReference type="GO" id="GO:0008483">
    <property type="term" value="F:transaminase activity"/>
    <property type="evidence" value="ECO:0007669"/>
    <property type="project" value="UniProtKB-KW"/>
</dbReference>
<dbReference type="InterPro" id="IPR015422">
    <property type="entry name" value="PyrdxlP-dep_Trfase_small"/>
</dbReference>
<dbReference type="FunFam" id="3.40.640.10:FF:000033">
    <property type="entry name" value="Aspartate aminotransferase"/>
    <property type="match status" value="1"/>
</dbReference>
<evidence type="ECO:0000256" key="2">
    <source>
        <dbReference type="ARBA" id="ARBA00007441"/>
    </source>
</evidence>
<dbReference type="AlphaFoldDB" id="A0A1W1XCX1"/>
<comment type="similarity">
    <text evidence="2 6">Belongs to the class-I pyridoxal-phosphate-dependent aminotransferase family.</text>
</comment>
<dbReference type="InterPro" id="IPR015421">
    <property type="entry name" value="PyrdxlP-dep_Trfase_major"/>
</dbReference>
<evidence type="ECO:0000256" key="5">
    <source>
        <dbReference type="ARBA" id="ARBA00022898"/>
    </source>
</evidence>
<dbReference type="PANTHER" id="PTHR46383:SF1">
    <property type="entry name" value="ASPARTATE AMINOTRANSFERASE"/>
    <property type="match status" value="1"/>
</dbReference>
<dbReference type="PRINTS" id="PR00753">
    <property type="entry name" value="ACCSYNTHASE"/>
</dbReference>
<dbReference type="RefSeq" id="WP_084114920.1">
    <property type="nucleotide sequence ID" value="NZ_FWXH01000003.1"/>
</dbReference>
<keyword evidence="3 6" id="KW-0032">Aminotransferase</keyword>